<dbReference type="Proteomes" id="UP000014983">
    <property type="component" value="Chromosome"/>
</dbReference>
<dbReference type="PATRIC" id="fig|1276221.3.peg.287"/>
<feature type="coiled-coil region" evidence="1">
    <location>
        <begin position="57"/>
        <end position="84"/>
    </location>
</feature>
<feature type="transmembrane region" description="Helical" evidence="2">
    <location>
        <begin position="20"/>
        <end position="43"/>
    </location>
</feature>
<proteinExistence type="predicted"/>
<dbReference type="HOGENOM" id="CLU_189236_0_0_14"/>
<name>S5LW05_9MOLU</name>
<keyword evidence="2" id="KW-0472">Membrane</keyword>
<dbReference type="InParanoid" id="S5LW05"/>
<sequence>MKTLIFSKTVFKVLNFRLPLEVVLIIFAIIAIISLSIYFSILFRRNRKFFFEKEQVSANEFKRLEKFEEERNNFELEIAKIRKIQRDKRK</sequence>
<evidence type="ECO:0000256" key="2">
    <source>
        <dbReference type="SAM" id="Phobius"/>
    </source>
</evidence>
<organism evidence="3 4">
    <name type="scientific">Spiroplasma diminutum CUAS-1</name>
    <dbReference type="NCBI Taxonomy" id="1276221"/>
    <lineage>
        <taxon>Bacteria</taxon>
        <taxon>Bacillati</taxon>
        <taxon>Mycoplasmatota</taxon>
        <taxon>Mollicutes</taxon>
        <taxon>Entomoplasmatales</taxon>
        <taxon>Spiroplasmataceae</taxon>
        <taxon>Spiroplasma</taxon>
    </lineage>
</organism>
<dbReference type="EMBL" id="CP005076">
    <property type="protein sequence ID" value="AGR41994.1"/>
    <property type="molecule type" value="Genomic_DNA"/>
</dbReference>
<dbReference type="KEGG" id="sdi:SDIMI_v3c02900"/>
<keyword evidence="2" id="KW-0812">Transmembrane</keyword>
<gene>
    <name evidence="3" type="ORF">SDIMI_v3c02900</name>
</gene>
<keyword evidence="4" id="KW-1185">Reference proteome</keyword>
<accession>S5LW05</accession>
<evidence type="ECO:0000313" key="4">
    <source>
        <dbReference type="Proteomes" id="UP000014983"/>
    </source>
</evidence>
<evidence type="ECO:0000313" key="3">
    <source>
        <dbReference type="EMBL" id="AGR41994.1"/>
    </source>
</evidence>
<dbReference type="STRING" id="1276221.SDIMI_v3c02900"/>
<dbReference type="NCBIfam" id="TIGR04561">
    <property type="entry name" value="membra_charge"/>
    <property type="match status" value="1"/>
</dbReference>
<dbReference type="RefSeq" id="WP_020836227.1">
    <property type="nucleotide sequence ID" value="NC_021833.1"/>
</dbReference>
<evidence type="ECO:0000256" key="1">
    <source>
        <dbReference type="SAM" id="Coils"/>
    </source>
</evidence>
<evidence type="ECO:0008006" key="5">
    <source>
        <dbReference type="Google" id="ProtNLM"/>
    </source>
</evidence>
<keyword evidence="2" id="KW-1133">Transmembrane helix</keyword>
<dbReference type="InterPro" id="IPR030825">
    <property type="entry name" value="Integral_membrane"/>
</dbReference>
<dbReference type="AlphaFoldDB" id="S5LW05"/>
<protein>
    <recommendedName>
        <fullName evidence="5">Transmembrane protein</fullName>
    </recommendedName>
</protein>
<keyword evidence="1" id="KW-0175">Coiled coil</keyword>
<reference evidence="3 4" key="1">
    <citation type="journal article" date="2013" name="Genome Biol. Evol.">
        <title>Comparison of metabolic capacities and inference of gene content evolution in mosquito-associated Spiroplasma diminutum and S. taiwanense.</title>
        <authorList>
            <person name="Lo W.S."/>
            <person name="Ku C."/>
            <person name="Chen L.L."/>
            <person name="Chang T.H."/>
            <person name="Kuo C.H."/>
        </authorList>
    </citation>
    <scope>NUCLEOTIDE SEQUENCE [LARGE SCALE GENOMIC DNA]</scope>
    <source>
        <strain evidence="3">CUAS-1</strain>
    </source>
</reference>